<evidence type="ECO:0000259" key="2">
    <source>
        <dbReference type="Pfam" id="PF14303"/>
    </source>
</evidence>
<name>H6QUC0_PUCGT</name>
<dbReference type="KEGG" id="pgr:PGTG_22372"/>
<keyword evidence="4" id="KW-1185">Reference proteome</keyword>
<dbReference type="OrthoDB" id="663296at2759"/>
<feature type="region of interest" description="Disordered" evidence="1">
    <location>
        <begin position="1"/>
        <end position="32"/>
    </location>
</feature>
<dbReference type="VEuPathDB" id="FungiDB:PGTG_22372"/>
<dbReference type="Proteomes" id="UP000008783">
    <property type="component" value="Unassembled WGS sequence"/>
</dbReference>
<dbReference type="PANTHER" id="PTHR45125">
    <property type="entry name" value="F21J9.4-RELATED"/>
    <property type="match status" value="1"/>
</dbReference>
<evidence type="ECO:0000256" key="1">
    <source>
        <dbReference type="SAM" id="MobiDB-lite"/>
    </source>
</evidence>
<protein>
    <recommendedName>
        <fullName evidence="2">No apical meristem-associated C-terminal domain-containing protein</fullName>
    </recommendedName>
</protein>
<gene>
    <name evidence="3" type="ORF">PGTG_22372</name>
</gene>
<reference evidence="4" key="1">
    <citation type="journal article" date="2011" name="Proc. Natl. Acad. Sci. U.S.A.">
        <title>Obligate biotrophy features unraveled by the genomic analysis of rust fungi.</title>
        <authorList>
            <person name="Duplessis S."/>
            <person name="Cuomo C.A."/>
            <person name="Lin Y.-C."/>
            <person name="Aerts A."/>
            <person name="Tisserant E."/>
            <person name="Veneault-Fourrey C."/>
            <person name="Joly D.L."/>
            <person name="Hacquard S."/>
            <person name="Amselem J."/>
            <person name="Cantarel B.L."/>
            <person name="Chiu R."/>
            <person name="Coutinho P.M."/>
            <person name="Feau N."/>
            <person name="Field M."/>
            <person name="Frey P."/>
            <person name="Gelhaye E."/>
            <person name="Goldberg J."/>
            <person name="Grabherr M.G."/>
            <person name="Kodira C.D."/>
            <person name="Kohler A."/>
            <person name="Kuees U."/>
            <person name="Lindquist E.A."/>
            <person name="Lucas S.M."/>
            <person name="Mago R."/>
            <person name="Mauceli E."/>
            <person name="Morin E."/>
            <person name="Murat C."/>
            <person name="Pangilinan J.L."/>
            <person name="Park R."/>
            <person name="Pearson M."/>
            <person name="Quesneville H."/>
            <person name="Rouhier N."/>
            <person name="Sakthikumar S."/>
            <person name="Salamov A.A."/>
            <person name="Schmutz J."/>
            <person name="Selles B."/>
            <person name="Shapiro H."/>
            <person name="Tanguay P."/>
            <person name="Tuskan G.A."/>
            <person name="Henrissat B."/>
            <person name="Van de Peer Y."/>
            <person name="Rouze P."/>
            <person name="Ellis J.G."/>
            <person name="Dodds P.N."/>
            <person name="Schein J.E."/>
            <person name="Zhong S."/>
            <person name="Hamelin R.C."/>
            <person name="Grigoriev I.V."/>
            <person name="Szabo L.J."/>
            <person name="Martin F."/>
        </authorList>
    </citation>
    <scope>NUCLEOTIDE SEQUENCE [LARGE SCALE GENOMIC DNA]</scope>
    <source>
        <strain evidence="4">CRL 75-36-700-3 / race SCCL</strain>
    </source>
</reference>
<feature type="domain" description="No apical meristem-associated C-terminal" evidence="2">
    <location>
        <begin position="135"/>
        <end position="298"/>
    </location>
</feature>
<feature type="region of interest" description="Disordered" evidence="1">
    <location>
        <begin position="155"/>
        <end position="209"/>
    </location>
</feature>
<evidence type="ECO:0000313" key="3">
    <source>
        <dbReference type="EMBL" id="EHS64583.1"/>
    </source>
</evidence>
<dbReference type="HOGENOM" id="CLU_012390_7_2_1"/>
<dbReference type="EMBL" id="DS178335">
    <property type="protein sequence ID" value="EHS64583.1"/>
    <property type="molecule type" value="Genomic_DNA"/>
</dbReference>
<accession>H6QUC0</accession>
<proteinExistence type="predicted"/>
<evidence type="ECO:0000313" key="4">
    <source>
        <dbReference type="Proteomes" id="UP000008783"/>
    </source>
</evidence>
<sequence>MARRRIQNVDPSLDDNDDQENNDNAKKKKAPNYTELEDFEVCRAWVQVSKDPMVGTNQDGNTFWSRVSTLYHEAVPDPIRPVDSLKKRWSNYLQPSINKFRGFVNIVESRNESGASAEDQLNRALRLYSQDQGSHFKYLRCYNLLVKSPKWHNYCRDHDKKGEKKRARSPSSEAPASTALASTPAQSDLAAPSDPVSDFEGTSTDPQILQRPIGIKKAKTLHQLAVKDQEWKEDVASAHKKIAVESTRLNDIFRDDSQSLKSMADNGQTAAQLTIMTQNLTGLDEEQQEFFKLKRAQILKTLRASSSNDP</sequence>
<dbReference type="PANTHER" id="PTHR45125:SF3">
    <property type="entry name" value="NO-APICAL-MERISTEM-ASSOCIATED CARBOXY-TERMINAL DOMAIN PROTEIN"/>
    <property type="match status" value="1"/>
</dbReference>
<dbReference type="InterPro" id="IPR029466">
    <property type="entry name" value="NAM-associated_C"/>
</dbReference>
<dbReference type="InParanoid" id="H6QUC0"/>
<dbReference type="STRING" id="418459.H6QUC0"/>
<feature type="compositionally biased region" description="Acidic residues" evidence="1">
    <location>
        <begin position="12"/>
        <end position="21"/>
    </location>
</feature>
<dbReference type="GeneID" id="13542389"/>
<dbReference type="AlphaFoldDB" id="H6QUC0"/>
<dbReference type="Pfam" id="PF14303">
    <property type="entry name" value="NAM-associated"/>
    <property type="match status" value="1"/>
</dbReference>
<feature type="compositionally biased region" description="Low complexity" evidence="1">
    <location>
        <begin position="169"/>
        <end position="187"/>
    </location>
</feature>
<organism evidence="3 4">
    <name type="scientific">Puccinia graminis f. sp. tritici (strain CRL 75-36-700-3 / race SCCL)</name>
    <name type="common">Black stem rust fungus</name>
    <dbReference type="NCBI Taxonomy" id="418459"/>
    <lineage>
        <taxon>Eukaryota</taxon>
        <taxon>Fungi</taxon>
        <taxon>Dikarya</taxon>
        <taxon>Basidiomycota</taxon>
        <taxon>Pucciniomycotina</taxon>
        <taxon>Pucciniomycetes</taxon>
        <taxon>Pucciniales</taxon>
        <taxon>Pucciniaceae</taxon>
        <taxon>Puccinia</taxon>
    </lineage>
</organism>
<dbReference type="RefSeq" id="XP_003888890.1">
    <property type="nucleotide sequence ID" value="XM_003888841.1"/>
</dbReference>